<evidence type="ECO:0000256" key="4">
    <source>
        <dbReference type="ARBA" id="ARBA00022801"/>
    </source>
</evidence>
<organism evidence="8 9">
    <name type="scientific">Sphingopyxis macrogoltabida</name>
    <name type="common">Sphingomonas macrogoltabidus</name>
    <dbReference type="NCBI Taxonomy" id="33050"/>
    <lineage>
        <taxon>Bacteria</taxon>
        <taxon>Pseudomonadati</taxon>
        <taxon>Pseudomonadota</taxon>
        <taxon>Alphaproteobacteria</taxon>
        <taxon>Sphingomonadales</taxon>
        <taxon>Sphingomonadaceae</taxon>
        <taxon>Sphingopyxis</taxon>
    </lineage>
</organism>
<dbReference type="Gene3D" id="3.40.630.10">
    <property type="entry name" value="Zn peptidases"/>
    <property type="match status" value="1"/>
</dbReference>
<reference evidence="9" key="1">
    <citation type="submission" date="2015-11" db="EMBL/GenBank/DDBJ databases">
        <title>Complete genome sequence of a polyethylene-glycol degrader Sphingopyxis macrogoltabida 203N (NBRC 111659).</title>
        <authorList>
            <person name="Yoshiyuki O."/>
            <person name="Shouta N."/>
            <person name="Nagata Y."/>
            <person name="Numata M."/>
            <person name="Tsuchikane K."/>
            <person name="Hosoyama A."/>
            <person name="Yamazoe A."/>
            <person name="Tsuda M."/>
            <person name="Fujita N."/>
            <person name="Kawai F."/>
        </authorList>
    </citation>
    <scope>NUCLEOTIDE SEQUENCE [LARGE SCALE GENOMIC DNA]</scope>
    <source>
        <strain evidence="9">203N</strain>
    </source>
</reference>
<dbReference type="PRINTS" id="PR00481">
    <property type="entry name" value="LAMNOPPTDASE"/>
</dbReference>
<dbReference type="PANTHER" id="PTHR11963:SF23">
    <property type="entry name" value="CYTOSOL AMINOPEPTIDASE"/>
    <property type="match status" value="1"/>
</dbReference>
<dbReference type="EMBL" id="CP013344">
    <property type="protein sequence ID" value="AMU90040.1"/>
    <property type="molecule type" value="Genomic_DNA"/>
</dbReference>
<keyword evidence="4" id="KW-0378">Hydrolase</keyword>
<dbReference type="Gene3D" id="3.40.220.10">
    <property type="entry name" value="Leucine Aminopeptidase, subunit E, domain 1"/>
    <property type="match status" value="1"/>
</dbReference>
<dbReference type="GO" id="GO:0006508">
    <property type="term" value="P:proteolysis"/>
    <property type="evidence" value="ECO:0007669"/>
    <property type="project" value="UniProtKB-KW"/>
</dbReference>
<comment type="similarity">
    <text evidence="1">Belongs to the peptidase M17 family.</text>
</comment>
<dbReference type="Pfam" id="PF00883">
    <property type="entry name" value="Peptidase_M17"/>
    <property type="match status" value="1"/>
</dbReference>
<dbReference type="InterPro" id="IPR011356">
    <property type="entry name" value="Leucine_aapep/pepB"/>
</dbReference>
<dbReference type="GO" id="GO:0070006">
    <property type="term" value="F:metalloaminopeptidase activity"/>
    <property type="evidence" value="ECO:0007669"/>
    <property type="project" value="InterPro"/>
</dbReference>
<reference evidence="8 9" key="2">
    <citation type="journal article" date="2016" name="Genome Announc.">
        <title>Complete Genome Sequence of Sphingopyxis macrogoltabida Strain 203N (NBRC 111659), a Polyethylene Glycol Degrader.</title>
        <authorList>
            <person name="Ohtsubo Y."/>
            <person name="Nonoyama S."/>
            <person name="Nagata Y."/>
            <person name="Numata M."/>
            <person name="Tsuchikane K."/>
            <person name="Hosoyama A."/>
            <person name="Yamazoe A."/>
            <person name="Tsuda M."/>
            <person name="Fujita N."/>
            <person name="Kawai F."/>
        </authorList>
    </citation>
    <scope>NUCLEOTIDE SEQUENCE [LARGE SCALE GENOMIC DNA]</scope>
    <source>
        <strain evidence="8 9">203N</strain>
    </source>
</reference>
<dbReference type="AlphaFoldDB" id="A0AAC8Z1C7"/>
<dbReference type="RefSeq" id="WP_054725950.1">
    <property type="nucleotide sequence ID" value="NZ_CP009429.1"/>
</dbReference>
<keyword evidence="2" id="KW-0031">Aminopeptidase</keyword>
<dbReference type="SUPFAM" id="SSF52949">
    <property type="entry name" value="Macro domain-like"/>
    <property type="match status" value="1"/>
</dbReference>
<dbReference type="Proteomes" id="UP000076088">
    <property type="component" value="Chromosome"/>
</dbReference>
<keyword evidence="9" id="KW-1185">Reference proteome</keyword>
<dbReference type="SUPFAM" id="SSF53187">
    <property type="entry name" value="Zn-dependent exopeptidases"/>
    <property type="match status" value="1"/>
</dbReference>
<evidence type="ECO:0000256" key="2">
    <source>
        <dbReference type="ARBA" id="ARBA00022438"/>
    </source>
</evidence>
<sequence>MTSWTSIEIKPGGSDAPMLAFAAGEALYAPAAVHDRIRAVVKATGFEAKPGRWLDIVSEGDAGSRIVVIAAGANDSEDRWRNAGGHAVEAIRALALVAARLPSAAELGIGEAFADLIEGVLLHGFRLDQGRSNPVPGQFASTLSIAQDDAPLAEQARLRADPVNRARAWVEQPANRLTPAAFADEAEAALAPLGVRVRQLGLAELEALGAGGILAVAAGSSNEPRLTIAEWRGAPDREGWDAAFVGKGLTFDAGGLNLKARPGIAKMKFDMAGGAAVLGAIERLALRKAPVNIVAVVPMCENNVDGKSYRPGDVITSLAGLTIDVQDTDAEGRIVLADGVTYAIREYDPGVIVDVATLTGAIMGVLHEDFAGLFTSDDALAASLTGAGAATHELLWRLPLVASMAYLVESPVADVSNLGAPGWFGVGGGSPVAGAKFIEKFADGRRWAHLDIAGTGWASRRSSRCGPGATGFGVALLDRWADLAVADKG</sequence>
<evidence type="ECO:0000259" key="6">
    <source>
        <dbReference type="Pfam" id="PF00883"/>
    </source>
</evidence>
<evidence type="ECO:0000313" key="8">
    <source>
        <dbReference type="EMBL" id="AMU90040.1"/>
    </source>
</evidence>
<dbReference type="PANTHER" id="PTHR11963">
    <property type="entry name" value="LEUCINE AMINOPEPTIDASE-RELATED"/>
    <property type="match status" value="1"/>
</dbReference>
<evidence type="ECO:0000256" key="1">
    <source>
        <dbReference type="ARBA" id="ARBA00009528"/>
    </source>
</evidence>
<keyword evidence="3" id="KW-0645">Protease</keyword>
<evidence type="ECO:0000256" key="5">
    <source>
        <dbReference type="ARBA" id="ARBA00023211"/>
    </source>
</evidence>
<dbReference type="InterPro" id="IPR000819">
    <property type="entry name" value="Peptidase_M17_C"/>
</dbReference>
<evidence type="ECO:0008006" key="10">
    <source>
        <dbReference type="Google" id="ProtNLM"/>
    </source>
</evidence>
<accession>A0AAC8Z1C7</accession>
<dbReference type="CDD" id="cd00433">
    <property type="entry name" value="Peptidase_M17"/>
    <property type="match status" value="1"/>
</dbReference>
<name>A0AAC8Z1C7_SPHMC</name>
<gene>
    <name evidence="8" type="ORF">ATM17_13445</name>
</gene>
<feature type="domain" description="Cytosol aminopeptidase" evidence="6">
    <location>
        <begin position="165"/>
        <end position="477"/>
    </location>
</feature>
<protein>
    <recommendedName>
        <fullName evidence="10">Leucyl aminopeptidase</fullName>
    </recommendedName>
</protein>
<proteinExistence type="inferred from homology"/>
<feature type="domain" description="Peptidase M17 leucyl aminopeptidase N-terminal" evidence="7">
    <location>
        <begin position="29"/>
        <end position="133"/>
    </location>
</feature>
<dbReference type="InterPro" id="IPR043472">
    <property type="entry name" value="Macro_dom-like"/>
</dbReference>
<dbReference type="Pfam" id="PF02789">
    <property type="entry name" value="Peptidase_M17_N"/>
    <property type="match status" value="1"/>
</dbReference>
<keyword evidence="5" id="KW-0464">Manganese</keyword>
<evidence type="ECO:0000313" key="9">
    <source>
        <dbReference type="Proteomes" id="UP000076088"/>
    </source>
</evidence>
<dbReference type="KEGG" id="smaz:LH19_06345"/>
<evidence type="ECO:0000259" key="7">
    <source>
        <dbReference type="Pfam" id="PF02789"/>
    </source>
</evidence>
<dbReference type="GO" id="GO:0030145">
    <property type="term" value="F:manganese ion binding"/>
    <property type="evidence" value="ECO:0007669"/>
    <property type="project" value="InterPro"/>
</dbReference>
<dbReference type="GO" id="GO:0005737">
    <property type="term" value="C:cytoplasm"/>
    <property type="evidence" value="ECO:0007669"/>
    <property type="project" value="InterPro"/>
</dbReference>
<dbReference type="InterPro" id="IPR008283">
    <property type="entry name" value="Peptidase_M17_N"/>
</dbReference>
<evidence type="ECO:0000256" key="3">
    <source>
        <dbReference type="ARBA" id="ARBA00022670"/>
    </source>
</evidence>